<keyword evidence="4" id="KW-1185">Reference proteome</keyword>
<evidence type="ECO:0000313" key="3">
    <source>
        <dbReference type="EMBL" id="EFE35009.1"/>
    </source>
</evidence>
<accession>D4ANZ8</accession>
<feature type="transmembrane region" description="Helical" evidence="2">
    <location>
        <begin position="89"/>
        <end position="109"/>
    </location>
</feature>
<reference evidence="4" key="1">
    <citation type="journal article" date="2011" name="Genome Biol.">
        <title>Comparative and functional genomics provide insights into the pathogenicity of dermatophytic fungi.</title>
        <authorList>
            <person name="Burmester A."/>
            <person name="Shelest E."/>
            <person name="Gloeckner G."/>
            <person name="Heddergott C."/>
            <person name="Schindler S."/>
            <person name="Staib P."/>
            <person name="Heidel A."/>
            <person name="Felder M."/>
            <person name="Petzold A."/>
            <person name="Szafranski K."/>
            <person name="Feuermann M."/>
            <person name="Pedruzzi I."/>
            <person name="Priebe S."/>
            <person name="Groth M."/>
            <person name="Winkler R."/>
            <person name="Li W."/>
            <person name="Kniemeyer O."/>
            <person name="Schroeckh V."/>
            <person name="Hertweck C."/>
            <person name="Hube B."/>
            <person name="White T.C."/>
            <person name="Platzer M."/>
            <person name="Guthke R."/>
            <person name="Heitman J."/>
            <person name="Woestemeyer J."/>
            <person name="Zipfel P.F."/>
            <person name="Monod M."/>
            <person name="Brakhage A.A."/>
        </authorList>
    </citation>
    <scope>NUCLEOTIDE SEQUENCE [LARGE SCALE GENOMIC DNA]</scope>
    <source>
        <strain evidence="4">ATCC MYA-4681 / CBS 112371</strain>
    </source>
</reference>
<organism evidence="3 4">
    <name type="scientific">Arthroderma benhamiae (strain ATCC MYA-4681 / CBS 112371)</name>
    <name type="common">Trichophyton mentagrophytes</name>
    <dbReference type="NCBI Taxonomy" id="663331"/>
    <lineage>
        <taxon>Eukaryota</taxon>
        <taxon>Fungi</taxon>
        <taxon>Dikarya</taxon>
        <taxon>Ascomycota</taxon>
        <taxon>Pezizomycotina</taxon>
        <taxon>Eurotiomycetes</taxon>
        <taxon>Eurotiomycetidae</taxon>
        <taxon>Onygenales</taxon>
        <taxon>Arthrodermataceae</taxon>
        <taxon>Trichophyton</taxon>
    </lineage>
</organism>
<evidence type="ECO:0000256" key="1">
    <source>
        <dbReference type="SAM" id="MobiDB-lite"/>
    </source>
</evidence>
<dbReference type="AlphaFoldDB" id="D4ANZ8"/>
<keyword evidence="2" id="KW-0472">Membrane</keyword>
<proteinExistence type="predicted"/>
<name>D4ANZ8_ARTBC</name>
<dbReference type="KEGG" id="abe:ARB_05965"/>
<evidence type="ECO:0000313" key="4">
    <source>
        <dbReference type="Proteomes" id="UP000008866"/>
    </source>
</evidence>
<keyword evidence="2" id="KW-0812">Transmembrane</keyword>
<feature type="region of interest" description="Disordered" evidence="1">
    <location>
        <begin position="122"/>
        <end position="146"/>
    </location>
</feature>
<dbReference type="EMBL" id="ABSU01000004">
    <property type="protein sequence ID" value="EFE35009.1"/>
    <property type="molecule type" value="Genomic_DNA"/>
</dbReference>
<dbReference type="HOGENOM" id="CLU_1776990_0_0_1"/>
<sequence>MVEAEQDDENRKCNLMNMLAAMATQLFLLLLPLRPAAAAAALTPLFFHLEGESSKFYLLAARPPRALRAPKGLGFPHVMNDYPGLALRLKLVAAKVSAIFILISCHFFLRYAAHVMNGRGTPIGGRRLQNSPDRTDPLSMHPQTFS</sequence>
<evidence type="ECO:0000256" key="2">
    <source>
        <dbReference type="SAM" id="Phobius"/>
    </source>
</evidence>
<gene>
    <name evidence="3" type="ORF">ARB_05965</name>
</gene>
<dbReference type="GeneID" id="9525935"/>
<protein>
    <submittedName>
        <fullName evidence="3">Uncharacterized protein</fullName>
    </submittedName>
</protein>
<comment type="caution">
    <text evidence="3">The sequence shown here is derived from an EMBL/GenBank/DDBJ whole genome shotgun (WGS) entry which is preliminary data.</text>
</comment>
<dbReference type="RefSeq" id="XP_003015654.1">
    <property type="nucleotide sequence ID" value="XM_003015608.1"/>
</dbReference>
<keyword evidence="2" id="KW-1133">Transmembrane helix</keyword>
<dbReference type="Proteomes" id="UP000008866">
    <property type="component" value="Unassembled WGS sequence"/>
</dbReference>